<dbReference type="AlphaFoldDB" id="A0A1B7WR50"/>
<reference evidence="3 4" key="1">
    <citation type="submission" date="2015-09" db="EMBL/GenBank/DDBJ databases">
        <title>Aphanizomenon flos-aquae WA102.</title>
        <authorList>
            <person name="Driscoll C."/>
        </authorList>
    </citation>
    <scope>NUCLEOTIDE SEQUENCE [LARGE SCALE GENOMIC DNA]</scope>
    <source>
        <strain evidence="3">WA102</strain>
    </source>
</reference>
<feature type="coiled-coil region" evidence="1">
    <location>
        <begin position="51"/>
        <end position="78"/>
    </location>
</feature>
<dbReference type="EMBL" id="LJOW01000193">
    <property type="protein sequence ID" value="OBQ39599.1"/>
    <property type="molecule type" value="Genomic_DNA"/>
</dbReference>
<name>A0A1B7WR50_APHFL</name>
<proteinExistence type="predicted"/>
<keyword evidence="2" id="KW-1133">Transmembrane helix</keyword>
<accession>A0A1B7WR50</accession>
<feature type="transmembrane region" description="Helical" evidence="2">
    <location>
        <begin position="28"/>
        <end position="48"/>
    </location>
</feature>
<evidence type="ECO:0000313" key="3">
    <source>
        <dbReference type="EMBL" id="OBQ39599.1"/>
    </source>
</evidence>
<evidence type="ECO:0000256" key="2">
    <source>
        <dbReference type="SAM" id="Phobius"/>
    </source>
</evidence>
<keyword evidence="2" id="KW-0812">Transmembrane</keyword>
<protein>
    <submittedName>
        <fullName evidence="3">Uncharacterized protein</fullName>
    </submittedName>
</protein>
<evidence type="ECO:0000313" key="4">
    <source>
        <dbReference type="Proteomes" id="UP000092093"/>
    </source>
</evidence>
<sequence>MNNILLTVPNIVKQHVGRFFSEVKLNSGLMFGAAFAGFILYNLSNVLISTNNEQEAKLKAARQETVELREKINNHLIAEGFYNKPAKEVLPIMKEFGIQL</sequence>
<keyword evidence="2" id="KW-0472">Membrane</keyword>
<dbReference type="Proteomes" id="UP000092093">
    <property type="component" value="Unassembled WGS sequence"/>
</dbReference>
<gene>
    <name evidence="3" type="ORF">AN484_23170</name>
</gene>
<keyword evidence="1" id="KW-0175">Coiled coil</keyword>
<evidence type="ECO:0000256" key="1">
    <source>
        <dbReference type="SAM" id="Coils"/>
    </source>
</evidence>
<organism evidence="3 4">
    <name type="scientific">Aphanizomenon flos-aquae WA102</name>
    <dbReference type="NCBI Taxonomy" id="1710896"/>
    <lineage>
        <taxon>Bacteria</taxon>
        <taxon>Bacillati</taxon>
        <taxon>Cyanobacteriota</taxon>
        <taxon>Cyanophyceae</taxon>
        <taxon>Nostocales</taxon>
        <taxon>Aphanizomenonaceae</taxon>
        <taxon>Aphanizomenon</taxon>
    </lineage>
</organism>
<comment type="caution">
    <text evidence="3">The sequence shown here is derived from an EMBL/GenBank/DDBJ whole genome shotgun (WGS) entry which is preliminary data.</text>
</comment>